<dbReference type="HOGENOM" id="CLU_259162_0_0_1"/>
<dbReference type="AlphaFoldDB" id="Q22AC9"/>
<dbReference type="PANTHER" id="PTHR31600:SF2">
    <property type="entry name" value="GAMETE ENRICHED GENE 10 PROTEIN-RELATED"/>
    <property type="match status" value="1"/>
</dbReference>
<accession>Q22AC9</accession>
<dbReference type="KEGG" id="tet:TTHERM_01247800"/>
<gene>
    <name evidence="2" type="ORF">TTHERM_01247800</name>
</gene>
<dbReference type="InterPro" id="IPR000014">
    <property type="entry name" value="PAS"/>
</dbReference>
<proteinExistence type="predicted"/>
<keyword evidence="1" id="KW-1133">Transmembrane helix</keyword>
<keyword evidence="1" id="KW-0472">Membrane</keyword>
<dbReference type="SUPFAM" id="SSF55785">
    <property type="entry name" value="PYP-like sensor domain (PAS domain)"/>
    <property type="match status" value="1"/>
</dbReference>
<evidence type="ECO:0000313" key="3">
    <source>
        <dbReference type="Proteomes" id="UP000009168"/>
    </source>
</evidence>
<dbReference type="PANTHER" id="PTHR31600">
    <property type="entry name" value="TINY MACROCYSTS PROTEIN B-RELATED"/>
    <property type="match status" value="1"/>
</dbReference>
<dbReference type="InterPro" id="IPR052994">
    <property type="entry name" value="Tiny_macrocysts_regulators"/>
</dbReference>
<evidence type="ECO:0000313" key="2">
    <source>
        <dbReference type="EMBL" id="EAR82245.2"/>
    </source>
</evidence>
<dbReference type="InterPro" id="IPR035965">
    <property type="entry name" value="PAS-like_dom_sf"/>
</dbReference>
<dbReference type="EMBL" id="GG662538">
    <property type="protein sequence ID" value="EAR82245.2"/>
    <property type="molecule type" value="Genomic_DNA"/>
</dbReference>
<keyword evidence="1" id="KW-0812">Transmembrane</keyword>
<protein>
    <submittedName>
        <fullName evidence="2">PAS domain S-box protein</fullName>
    </submittedName>
</protein>
<dbReference type="Gene3D" id="3.30.450.20">
    <property type="entry name" value="PAS domain"/>
    <property type="match status" value="1"/>
</dbReference>
<organism evidence="2 3">
    <name type="scientific">Tetrahymena thermophila (strain SB210)</name>
    <dbReference type="NCBI Taxonomy" id="312017"/>
    <lineage>
        <taxon>Eukaryota</taxon>
        <taxon>Sar</taxon>
        <taxon>Alveolata</taxon>
        <taxon>Ciliophora</taxon>
        <taxon>Intramacronucleata</taxon>
        <taxon>Oligohymenophorea</taxon>
        <taxon>Hymenostomatida</taxon>
        <taxon>Tetrahymenina</taxon>
        <taxon>Tetrahymenidae</taxon>
        <taxon>Tetrahymena</taxon>
    </lineage>
</organism>
<evidence type="ECO:0000256" key="1">
    <source>
        <dbReference type="SAM" id="Phobius"/>
    </source>
</evidence>
<dbReference type="OrthoDB" id="303417at2759"/>
<reference evidence="3" key="1">
    <citation type="journal article" date="2006" name="PLoS Biol.">
        <title>Macronuclear genome sequence of the ciliate Tetrahymena thermophila, a model eukaryote.</title>
        <authorList>
            <person name="Eisen J.A."/>
            <person name="Coyne R.S."/>
            <person name="Wu M."/>
            <person name="Wu D."/>
            <person name="Thiagarajan M."/>
            <person name="Wortman J.R."/>
            <person name="Badger J.H."/>
            <person name="Ren Q."/>
            <person name="Amedeo P."/>
            <person name="Jones K.M."/>
            <person name="Tallon L.J."/>
            <person name="Delcher A.L."/>
            <person name="Salzberg S.L."/>
            <person name="Silva J.C."/>
            <person name="Haas B.J."/>
            <person name="Majoros W.H."/>
            <person name="Farzad M."/>
            <person name="Carlton J.M."/>
            <person name="Smith R.K. Jr."/>
            <person name="Garg J."/>
            <person name="Pearlman R.E."/>
            <person name="Karrer K.M."/>
            <person name="Sun L."/>
            <person name="Manning G."/>
            <person name="Elde N.C."/>
            <person name="Turkewitz A.P."/>
            <person name="Asai D.J."/>
            <person name="Wilkes D.E."/>
            <person name="Wang Y."/>
            <person name="Cai H."/>
            <person name="Collins K."/>
            <person name="Stewart B.A."/>
            <person name="Lee S.R."/>
            <person name="Wilamowska K."/>
            <person name="Weinberg Z."/>
            <person name="Ruzzo W.L."/>
            <person name="Wloga D."/>
            <person name="Gaertig J."/>
            <person name="Frankel J."/>
            <person name="Tsao C.-C."/>
            <person name="Gorovsky M.A."/>
            <person name="Keeling P.J."/>
            <person name="Waller R.F."/>
            <person name="Patron N.J."/>
            <person name="Cherry J.M."/>
            <person name="Stover N.A."/>
            <person name="Krieger C.J."/>
            <person name="del Toro C."/>
            <person name="Ryder H.F."/>
            <person name="Williamson S.C."/>
            <person name="Barbeau R.A."/>
            <person name="Hamilton E.P."/>
            <person name="Orias E."/>
        </authorList>
    </citation>
    <scope>NUCLEOTIDE SEQUENCE [LARGE SCALE GENOMIC DNA]</scope>
    <source>
        <strain evidence="3">SB210</strain>
    </source>
</reference>
<feature type="transmembrane region" description="Helical" evidence="1">
    <location>
        <begin position="860"/>
        <end position="883"/>
    </location>
</feature>
<dbReference type="Proteomes" id="UP000009168">
    <property type="component" value="Unassembled WGS sequence"/>
</dbReference>
<sequence length="1199" mass="142814">MQNQSLFQEFSNSRDHQKYKDWKFLKVIRILLNQAILSQNNYFLRGQGVNYEIIIQLHEKQCTDNNQFCFCHKFRRYDNKESLKIQELSEIQEYAQLVILQLIEAFIQSRERKNKSESSQLLKYSYLNYLYEIINNSTRVLVQLQKISIYNLNKMNKINLRDQFYFEQLKLQILNDYKIKLFDSNIENQQLNMMEAILFDDKINICKERFSTLLLQIGHFYDYLSGNYIQLQKLQDISLPLIDLNQNLEQNIVELFQINPLDFDLKYLTSIYIQLIDFQNRRVKEFQQAALDLSKQKTDNQKKLVEIGQNSEKICVFFTSFIEKEFLIKKTSKTFDKIFGYSSEFIQGKQLNILIPNLIERQHNSMIQAFIDEYSMEIITQGERNVFGLDKNGFVFPISLRIKIQVFENDLGVCTLVKKNKQVFQYIFFENEGIITDFSKRIFVDIFQSLGLKKQQQLNIFELIPSLDDIVKTQQINIHLSSVLVIKEQYLSQNNKNHFPQPKQFSNLLTQNDEIFQIQFRYFSYQTKNKVDIKYIEIDFYSKETNTVKKSMILDHLNKQKIKKESKIFQKQESQQTFEFTNSLQQQYFSTKDFTNVFDNSDQNPIKQNEDFKNYQNNLSKQQTLEKIKPEQTQNQNDSKQLTFQNSNNNYLKYLQDQAFLKSSENSNIYQRNYDLKQLNSNGLYDKQNQELQLSMINSPNKMMTYAADQTEMILSPAISHLEKQQFLINQSNEYYNLKLYPQQIQQNGNNLQEQSLNNIFSQQYLNKQHNRNNTAQNQHIKSNSFLLENNFLEKKHTNEELSVVKREFRSFNNFREQEDLKQEQKNEIESVNSSKYSTEEIMKRKMIQRIKKMGFNKGLQLMVFAGISAFVILSIVSLIIYFENLNSLDSFVQSFLKIDDALYCFVDVMNMVALNNYQAVLGGSQSFILDDLDLQNYENKQSDYQQQVVLQDYNTSLQKLVINNDSSDQLKDLQNNLFQVQIYSAGFYNNNRALKNSTTTFEQSLQYTLMQFFYEITFYYLSYEEQQEDFIWGNIVSFKQRMKNLQLIVENYATEQFNNMNYQQISAIILFTSISTLLVFSVLPIYIVIQIYKEKVLKLFGTFQPSTIEFQIRQIELGLFKIEQINILEQTNNSTYSNKRSTSNRKQIQQVRDLNFFSNQQEEEEQKYERKLNYQIPLYIQRNYCCSPLTRHAYIKFN</sequence>
<dbReference type="GeneID" id="7841290"/>
<name>Q22AC9_TETTS</name>
<feature type="transmembrane region" description="Helical" evidence="1">
    <location>
        <begin position="1066"/>
        <end position="1090"/>
    </location>
</feature>
<keyword evidence="3" id="KW-1185">Reference proteome</keyword>
<dbReference type="RefSeq" id="XP_001029908.2">
    <property type="nucleotide sequence ID" value="XM_001029908.2"/>
</dbReference>
<dbReference type="InParanoid" id="Q22AC9"/>
<dbReference type="NCBIfam" id="TIGR00229">
    <property type="entry name" value="sensory_box"/>
    <property type="match status" value="1"/>
</dbReference>